<reference evidence="2" key="1">
    <citation type="submission" date="2023-08" db="EMBL/GenBank/DDBJ databases">
        <authorList>
            <person name="Audoor S."/>
            <person name="Bilcke G."/>
        </authorList>
    </citation>
    <scope>NUCLEOTIDE SEQUENCE</scope>
</reference>
<gene>
    <name evidence="2" type="ORF">CYCCA115_LOCUS6909</name>
</gene>
<dbReference type="SUPFAM" id="SSF56219">
    <property type="entry name" value="DNase I-like"/>
    <property type="match status" value="1"/>
</dbReference>
<dbReference type="GO" id="GO:0000175">
    <property type="term" value="F:3'-5'-RNA exonuclease activity"/>
    <property type="evidence" value="ECO:0007669"/>
    <property type="project" value="TreeGrafter"/>
</dbReference>
<dbReference type="Pfam" id="PF03372">
    <property type="entry name" value="Exo_endo_phos"/>
    <property type="match status" value="1"/>
</dbReference>
<comment type="caution">
    <text evidence="2">The sequence shown here is derived from an EMBL/GenBank/DDBJ whole genome shotgun (WGS) entry which is preliminary data.</text>
</comment>
<dbReference type="PANTHER" id="PTHR12121">
    <property type="entry name" value="CARBON CATABOLITE REPRESSOR PROTEIN 4"/>
    <property type="match status" value="1"/>
</dbReference>
<dbReference type="InterPro" id="IPR036691">
    <property type="entry name" value="Endo/exonu/phosph_ase_sf"/>
</dbReference>
<organism evidence="2 3">
    <name type="scientific">Cylindrotheca closterium</name>
    <dbReference type="NCBI Taxonomy" id="2856"/>
    <lineage>
        <taxon>Eukaryota</taxon>
        <taxon>Sar</taxon>
        <taxon>Stramenopiles</taxon>
        <taxon>Ochrophyta</taxon>
        <taxon>Bacillariophyta</taxon>
        <taxon>Bacillariophyceae</taxon>
        <taxon>Bacillariophycidae</taxon>
        <taxon>Bacillariales</taxon>
        <taxon>Bacillariaceae</taxon>
        <taxon>Cylindrotheca</taxon>
    </lineage>
</organism>
<proteinExistence type="predicted"/>
<protein>
    <recommendedName>
        <fullName evidence="1">Endonuclease/exonuclease/phosphatase domain-containing protein</fullName>
    </recommendedName>
</protein>
<keyword evidence="3" id="KW-1185">Reference proteome</keyword>
<accession>A0AAD2CQV3</accession>
<dbReference type="AlphaFoldDB" id="A0AAD2CQV3"/>
<dbReference type="Gene3D" id="3.60.10.10">
    <property type="entry name" value="Endonuclease/exonuclease/phosphatase"/>
    <property type="match status" value="2"/>
</dbReference>
<feature type="domain" description="Endonuclease/exonuclease/phosphatase" evidence="1">
    <location>
        <begin position="61"/>
        <end position="419"/>
    </location>
</feature>
<evidence type="ECO:0000313" key="2">
    <source>
        <dbReference type="EMBL" id="CAJ1940172.1"/>
    </source>
</evidence>
<sequence length="450" mass="50902">MVLVKHLISPATLPKSPSVGPPILAEQISVLSYNILLPNSSDGWWNYKMYNPPLPKDLQYQSSWDYRKDLLKERIELVGADIVCFQEVSPDSFSSDFAFMLDLGYDGVELFKKGRFRPATFWKTSQWELGVPAAHKDRCLVTAFRRPNEEQQNNWIVCNCHLQAGKQGPRRVRQINEAVKGAMTMARKLKVPKPEEQIKLIVCGDFNGGSECGAVRLLEDGFIDETFVEDGVNVSSNLKKLPLSQPMVDVPSSVDRSSFADNHPPPTMVVSELMSNLMEEATYDDPILSNSMRERLERIYKKFSNSSGIMTKQEVEHWLETINLRLNRGDEFRSAAKHMGWVDPNPEDSYEVQKYRVQIPDDGVLTLEQFTDVYQQELSRGKFWGISHDMAVLGDPLPDDGVFEARYDRMYCSAALEPVAVLDTVSKVSCPNSNEPSDHLPVAATFKIKV</sequence>
<evidence type="ECO:0000259" key="1">
    <source>
        <dbReference type="Pfam" id="PF03372"/>
    </source>
</evidence>
<dbReference type="EMBL" id="CAKOGP040000890">
    <property type="protein sequence ID" value="CAJ1940172.1"/>
    <property type="molecule type" value="Genomic_DNA"/>
</dbReference>
<name>A0AAD2CQV3_9STRA</name>
<dbReference type="PANTHER" id="PTHR12121:SF100">
    <property type="entry name" value="POLY(A)-SPECIFIC RIBONUCLEASE"/>
    <property type="match status" value="1"/>
</dbReference>
<dbReference type="Proteomes" id="UP001295423">
    <property type="component" value="Unassembled WGS sequence"/>
</dbReference>
<dbReference type="InterPro" id="IPR005135">
    <property type="entry name" value="Endo/exonuclease/phosphatase"/>
</dbReference>
<evidence type="ECO:0000313" key="3">
    <source>
        <dbReference type="Proteomes" id="UP001295423"/>
    </source>
</evidence>
<dbReference type="InterPro" id="IPR050410">
    <property type="entry name" value="CCR4/nocturin_mRNA_transcr"/>
</dbReference>